<organism evidence="2">
    <name type="scientific">Vitis vinifera</name>
    <name type="common">Grape</name>
    <dbReference type="NCBI Taxonomy" id="29760"/>
    <lineage>
        <taxon>Eukaryota</taxon>
        <taxon>Viridiplantae</taxon>
        <taxon>Streptophyta</taxon>
        <taxon>Embryophyta</taxon>
        <taxon>Tracheophyta</taxon>
        <taxon>Spermatophyta</taxon>
        <taxon>Magnoliopsida</taxon>
        <taxon>eudicotyledons</taxon>
        <taxon>Gunneridae</taxon>
        <taxon>Pentapetalae</taxon>
        <taxon>rosids</taxon>
        <taxon>Vitales</taxon>
        <taxon>Vitaceae</taxon>
        <taxon>Viteae</taxon>
        <taxon>Vitis</taxon>
    </lineage>
</organism>
<protein>
    <recommendedName>
        <fullName evidence="1">Reverse transcriptase Ty1/copia-type domain-containing protein</fullName>
    </recommendedName>
</protein>
<dbReference type="PANTHER" id="PTHR11439:SF470">
    <property type="entry name" value="CYSTEINE-RICH RLK (RECEPTOR-LIKE PROTEIN KINASE) 8"/>
    <property type="match status" value="1"/>
</dbReference>
<sequence>MSDMPKTSATPIVIFGETLPHQTIGELQNINSGKTLSNTCMFFTTTKEVWESYGQTNSKVRDAAQIYEIKTKISSTKQGGVTTLLVYVDNIVVAGDDLQGIEALKRSLLQEFEIKELGRLKYFLGIEVAHSRHGIFISQQKPNRAYVVGVVSQFMHNPNVHLRAAHRILQYLKGALGNEVSFKRSNELTLEACMDVDYARSIDDRRLTSSYCKFLGDFINTFSSPSKCVARLTPLLTPLEQFPFQKSK</sequence>
<proteinExistence type="predicted"/>
<dbReference type="Pfam" id="PF07727">
    <property type="entry name" value="RVT_2"/>
    <property type="match status" value="1"/>
</dbReference>
<dbReference type="InterPro" id="IPR013103">
    <property type="entry name" value="RVT_2"/>
</dbReference>
<dbReference type="EMBL" id="AM426642">
    <property type="protein sequence ID" value="CAN62464.1"/>
    <property type="molecule type" value="Genomic_DNA"/>
</dbReference>
<gene>
    <name evidence="2" type="ORF">VITISV_035915</name>
</gene>
<accession>A5AH11</accession>
<dbReference type="SUPFAM" id="SSF56672">
    <property type="entry name" value="DNA/RNA polymerases"/>
    <property type="match status" value="1"/>
</dbReference>
<dbReference type="PANTHER" id="PTHR11439">
    <property type="entry name" value="GAG-POL-RELATED RETROTRANSPOSON"/>
    <property type="match status" value="1"/>
</dbReference>
<feature type="domain" description="Reverse transcriptase Ty1/copia-type" evidence="1">
    <location>
        <begin position="85"/>
        <end position="154"/>
    </location>
</feature>
<evidence type="ECO:0000313" key="2">
    <source>
        <dbReference type="EMBL" id="CAN62464.1"/>
    </source>
</evidence>
<dbReference type="AlphaFoldDB" id="A5AH11"/>
<name>A5AH11_VITVI</name>
<reference evidence="2" key="1">
    <citation type="journal article" date="2007" name="PLoS ONE">
        <title>The first genome sequence of an elite grapevine cultivar (Pinot noir Vitis vinifera L.): coping with a highly heterozygous genome.</title>
        <authorList>
            <person name="Velasco R."/>
            <person name="Zharkikh A."/>
            <person name="Troggio M."/>
            <person name="Cartwright D.A."/>
            <person name="Cestaro A."/>
            <person name="Pruss D."/>
            <person name="Pindo M."/>
            <person name="FitzGerald L.M."/>
            <person name="Vezzulli S."/>
            <person name="Reid J."/>
            <person name="Malacarne G."/>
            <person name="Iliev D."/>
            <person name="Coppola G."/>
            <person name="Wardell B."/>
            <person name="Micheletti D."/>
            <person name="Macalma T."/>
            <person name="Facci M."/>
            <person name="Mitchell J.T."/>
            <person name="Perazzolli M."/>
            <person name="Eldredge G."/>
            <person name="Gatto P."/>
            <person name="Oyzerski R."/>
            <person name="Moretto M."/>
            <person name="Gutin N."/>
            <person name="Stefanini M."/>
            <person name="Chen Y."/>
            <person name="Segala C."/>
            <person name="Davenport C."/>
            <person name="Dematte L."/>
            <person name="Mraz A."/>
            <person name="Battilana J."/>
            <person name="Stormo K."/>
            <person name="Costa F."/>
            <person name="Tao Q."/>
            <person name="Si-Ammour A."/>
            <person name="Harkins T."/>
            <person name="Lackey A."/>
            <person name="Perbost C."/>
            <person name="Taillon B."/>
            <person name="Stella A."/>
            <person name="Solovyev V."/>
            <person name="Fawcett J.A."/>
            <person name="Sterck L."/>
            <person name="Vandepoele K."/>
            <person name="Grando S.M."/>
            <person name="Toppo S."/>
            <person name="Moser C."/>
            <person name="Lanchbury J."/>
            <person name="Bogden R."/>
            <person name="Skolnick M."/>
            <person name="Sgaramella V."/>
            <person name="Bhatnagar S.K."/>
            <person name="Fontana P."/>
            <person name="Gutin A."/>
            <person name="Van de Peer Y."/>
            <person name="Salamini F."/>
            <person name="Viola R."/>
        </authorList>
    </citation>
    <scope>NUCLEOTIDE SEQUENCE</scope>
</reference>
<evidence type="ECO:0000259" key="1">
    <source>
        <dbReference type="Pfam" id="PF07727"/>
    </source>
</evidence>
<dbReference type="InterPro" id="IPR043502">
    <property type="entry name" value="DNA/RNA_pol_sf"/>
</dbReference>